<dbReference type="Pfam" id="PF07944">
    <property type="entry name" value="Beta-AFase-like_GH127_cat"/>
    <property type="match status" value="1"/>
</dbReference>
<dbReference type="InterPro" id="IPR046780">
    <property type="entry name" value="aBig_2"/>
</dbReference>
<feature type="domain" description="LamG-like jellyroll fold" evidence="6">
    <location>
        <begin position="94"/>
        <end position="245"/>
    </location>
</feature>
<evidence type="ECO:0000313" key="7">
    <source>
        <dbReference type="EMBL" id="HIQ60609.1"/>
    </source>
</evidence>
<evidence type="ECO:0000256" key="4">
    <source>
        <dbReference type="SAM" id="Phobius"/>
    </source>
</evidence>
<dbReference type="Gene3D" id="2.60.120.200">
    <property type="match status" value="1"/>
</dbReference>
<keyword evidence="4" id="KW-0812">Transmembrane</keyword>
<dbReference type="Proteomes" id="UP000886879">
    <property type="component" value="Unassembled WGS sequence"/>
</dbReference>
<dbReference type="Pfam" id="PF20736">
    <property type="entry name" value="Glyco_hydro127M"/>
    <property type="match status" value="1"/>
</dbReference>
<name>A0A9D0YRV6_9FIRM</name>
<feature type="transmembrane region" description="Helical" evidence="4">
    <location>
        <begin position="1535"/>
        <end position="1554"/>
    </location>
</feature>
<dbReference type="InterPro" id="IPR013320">
    <property type="entry name" value="ConA-like_dom_sf"/>
</dbReference>
<evidence type="ECO:0000256" key="1">
    <source>
        <dbReference type="ARBA" id="ARBA00022729"/>
    </source>
</evidence>
<dbReference type="EMBL" id="DVFO01000031">
    <property type="protein sequence ID" value="HIQ60609.1"/>
    <property type="molecule type" value="Genomic_DNA"/>
</dbReference>
<evidence type="ECO:0000256" key="2">
    <source>
        <dbReference type="ARBA" id="ARBA00023157"/>
    </source>
</evidence>
<dbReference type="PANTHER" id="PTHR31151">
    <property type="entry name" value="PROLINE-TRNA LIGASE (DUF1680)"/>
    <property type="match status" value="1"/>
</dbReference>
<keyword evidence="4" id="KW-1133">Transmembrane helix</keyword>
<accession>A0A9D0YRV6</accession>
<feature type="signal peptide" evidence="5">
    <location>
        <begin position="1"/>
        <end position="24"/>
    </location>
</feature>
<dbReference type="Pfam" id="PF13385">
    <property type="entry name" value="Laminin_G_3"/>
    <property type="match status" value="1"/>
</dbReference>
<sequence length="1561" mass="171822">MKRIASICLAASLLASMAAPFSLAARPLTDSLGDPVLDLSFEGTLADGSTLQHPVTASEESKLTFVDGVEEGTQAVELQGAHLNLGTSVELQPQDLTLSFWLKPTQTMTGEQIITWNKNEYNADGWYLSSLNDSIPLELSIGPGSSQPYLVAVDGNRSEFFPAGEWTHIVVTYDHVTKDVKIYRNGIPQTTRIKYGINDSSTGILGQTDAMKSIGWNGEVYKTDSSHLRGALDEYRVYDEVATQKDVLALYEEMGGQVDGAEVAQADLNGLTIPSRTTENLTLPAEGASGSTIRWESSDPDVIALDGTVVRGEEDQTVTLTAYAQYQDAPEQSKEFTVVVAAQVREGLNIENSGLENVTLTDDYLVNASQQELNYLADTLDPNRFLYECYKSAGLDPADYGSTQGYPEGWERSQGSNFRSHAFGHYMSAMAMMYRSYNYSTDNAQVKTLRDKLETAVEGLKVCQQATYTDDNPDNDGFVAAFPVDVLGLADGLSTSNEPVVVPYYNLHKVLAGLLEIYNDLSLSPKAEDQTLAQDALTLAENLGTFLYNRLVGHVSKDRMLATEYGGMNDALYELYRLSGDPKHKEVAQLFDETSLFWELANGNDVLNGKHANTTIPKFIGALKRYTVLSEPEYYDQLTQAEKDELPQYLKAAESFWDTVVNHHTYVTGGNSCSEHFHAADQLYAQATGSNGGAETTCETCNTYNMLKLSRELFKVTGKKKYLDYYENTYINAILPSQNPETGMTMYFQPMAPGHNKVYSRPDTEFWCCTGTGMESFSKLGDSLYYTDENQVYVSMFFSSTFTDQERNLKLTQTANMPNEDTVTFQVESLDGGQVKEGTQLLVRVPDWLAGPLTVEKNGVAYEYDTSYGFAVIDVAAGDEIVCTMPMEVVAYDLPDNANFVAFKYGPMVLSADLGDKDIDSYVPNGILVRAATLDADAQTVIGIQNQSVEQWLENLSENLVRIEDDEKGRVQFVLKNTDSDDGALVYTPHYMQHGVRYGLYMHLEEPDSPAMQERILAEKQSLREEERAVSNLTNFDANNSEAAKDLKFDRSSVGVFQGRQYRHAESGGWFSYNMELDVTAEHNYLRCTYYGGDVGRSFDVYLNGEKFKTQRITDENGKVFYYVVDEIPQEYLDNPNYKLNEDGSYKLDENGEKIPVIEVKFQSTGGYAGGLFGISILNSLEYDKDPALSGLSFAEGTLTPELTQGVTDYTLTVPTGTQSVTMDVDPHTPSGLIYVGGEGGILIDDTLSRTVALTGEETVFTLRSYAQDHKTYLDYTITVKNQDQEPTQVDKSILQTTYDYARTLSTDGVAQSAADYFRQVLEEAGQVLADPNATQEQVNTAWDNLLEGIWGLGLVQGDKTMLDLVILRAQNMVAQADKYVTTHWKELVDALAVAETVQKDGDALQGDVDQATDALLDAILAQRFQADKSILEELLTKAQGMDLTGYTAESVAAFRSALASAQAVLADESLTEDDQAVVTQAVEALTAAMEGLTADSAPETTDKPEATQTPEATQQPQATQKPERVPQTGDAAQLWLWLASGGAAGTALMGAAVHNRKHKK</sequence>
<dbReference type="Pfam" id="PF20620">
    <property type="entry name" value="DUF6805"/>
    <property type="match status" value="1"/>
</dbReference>
<proteinExistence type="predicted"/>
<dbReference type="InterPro" id="IPR006558">
    <property type="entry name" value="LamG-like"/>
</dbReference>
<dbReference type="InterPro" id="IPR046544">
    <property type="entry name" value="GH146_SB_dom"/>
</dbReference>
<dbReference type="InterPro" id="IPR012878">
    <property type="entry name" value="Beta-AFase-like_GH127_cat"/>
</dbReference>
<keyword evidence="7" id="KW-0378">Hydrolase</keyword>
<feature type="chain" id="PRO_5039412049" evidence="5">
    <location>
        <begin position="25"/>
        <end position="1561"/>
    </location>
</feature>
<dbReference type="Gene3D" id="1.20.1270.90">
    <property type="entry name" value="AF1782-like"/>
    <property type="match status" value="3"/>
</dbReference>
<dbReference type="InterPro" id="IPR008928">
    <property type="entry name" value="6-hairpin_glycosidase_sf"/>
</dbReference>
<dbReference type="SMART" id="SM00560">
    <property type="entry name" value="LamGL"/>
    <property type="match status" value="1"/>
</dbReference>
<gene>
    <name evidence="7" type="ORF">IAD31_03315</name>
</gene>
<dbReference type="Pfam" id="PF07554">
    <property type="entry name" value="FIVAR"/>
    <property type="match status" value="3"/>
</dbReference>
<keyword evidence="1 5" id="KW-0732">Signal</keyword>
<evidence type="ECO:0000256" key="5">
    <source>
        <dbReference type="SAM" id="SignalP"/>
    </source>
</evidence>
<feature type="compositionally biased region" description="Low complexity" evidence="3">
    <location>
        <begin position="1507"/>
        <end position="1521"/>
    </location>
</feature>
<dbReference type="PANTHER" id="PTHR31151:SF0">
    <property type="entry name" value="PROLINE-TRNA LIGASE (DUF1680)"/>
    <property type="match status" value="1"/>
</dbReference>
<dbReference type="SUPFAM" id="SSF49899">
    <property type="entry name" value="Concanavalin A-like lectins/glucanases"/>
    <property type="match status" value="1"/>
</dbReference>
<dbReference type="Pfam" id="PF20578">
    <property type="entry name" value="aBig_2"/>
    <property type="match status" value="1"/>
</dbReference>
<keyword evidence="4" id="KW-0472">Membrane</keyword>
<dbReference type="GO" id="GO:0005975">
    <property type="term" value="P:carbohydrate metabolic process"/>
    <property type="evidence" value="ECO:0007669"/>
    <property type="project" value="InterPro"/>
</dbReference>
<reference evidence="7" key="2">
    <citation type="journal article" date="2021" name="PeerJ">
        <title>Extensive microbial diversity within the chicken gut microbiome revealed by metagenomics and culture.</title>
        <authorList>
            <person name="Gilroy R."/>
            <person name="Ravi A."/>
            <person name="Getino M."/>
            <person name="Pursley I."/>
            <person name="Horton D.L."/>
            <person name="Alikhan N.F."/>
            <person name="Baker D."/>
            <person name="Gharbi K."/>
            <person name="Hall N."/>
            <person name="Watson M."/>
            <person name="Adriaenssens E.M."/>
            <person name="Foster-Nyarko E."/>
            <person name="Jarju S."/>
            <person name="Secka A."/>
            <person name="Antonio M."/>
            <person name="Oren A."/>
            <person name="Chaudhuri R.R."/>
            <person name="La Ragione R."/>
            <person name="Hildebrand F."/>
            <person name="Pallen M.J."/>
        </authorList>
    </citation>
    <scope>NUCLEOTIDE SEQUENCE</scope>
    <source>
        <strain evidence="7">ChiGjej2B2-12916</strain>
    </source>
</reference>
<dbReference type="SUPFAM" id="SSF48208">
    <property type="entry name" value="Six-hairpin glycosidases"/>
    <property type="match status" value="1"/>
</dbReference>
<organism evidence="7 8">
    <name type="scientific">Candidatus Enterenecus faecium</name>
    <dbReference type="NCBI Taxonomy" id="2840780"/>
    <lineage>
        <taxon>Bacteria</taxon>
        <taxon>Bacillati</taxon>
        <taxon>Bacillota</taxon>
        <taxon>Clostridia</taxon>
        <taxon>Eubacteriales</taxon>
        <taxon>Candidatus Enterenecus</taxon>
    </lineage>
</organism>
<protein>
    <submittedName>
        <fullName evidence="7">Glycoside hydrolase family 127 protein</fullName>
    </submittedName>
</protein>
<evidence type="ECO:0000313" key="8">
    <source>
        <dbReference type="Proteomes" id="UP000886879"/>
    </source>
</evidence>
<keyword evidence="2" id="KW-1015">Disulfide bond</keyword>
<comment type="caution">
    <text evidence="7">The sequence shown here is derived from an EMBL/GenBank/DDBJ whole genome shotgun (WGS) entry which is preliminary data.</text>
</comment>
<evidence type="ECO:0000256" key="3">
    <source>
        <dbReference type="SAM" id="MobiDB-lite"/>
    </source>
</evidence>
<dbReference type="GO" id="GO:0016787">
    <property type="term" value="F:hydrolase activity"/>
    <property type="evidence" value="ECO:0007669"/>
    <property type="project" value="UniProtKB-KW"/>
</dbReference>
<reference evidence="7" key="1">
    <citation type="submission" date="2020-10" db="EMBL/GenBank/DDBJ databases">
        <authorList>
            <person name="Gilroy R."/>
        </authorList>
    </citation>
    <scope>NUCLEOTIDE SEQUENCE</scope>
    <source>
        <strain evidence="7">ChiGjej2B2-12916</strain>
    </source>
</reference>
<dbReference type="InterPro" id="IPR049046">
    <property type="entry name" value="Beta-AFase-like_GH127_middle"/>
</dbReference>
<evidence type="ECO:0000259" key="6">
    <source>
        <dbReference type="SMART" id="SM00560"/>
    </source>
</evidence>
<feature type="region of interest" description="Disordered" evidence="3">
    <location>
        <begin position="1493"/>
        <end position="1529"/>
    </location>
</feature>